<proteinExistence type="inferred from homology"/>
<feature type="compositionally biased region" description="Acidic residues" evidence="7">
    <location>
        <begin position="631"/>
        <end position="644"/>
    </location>
</feature>
<dbReference type="InterPro" id="IPR027417">
    <property type="entry name" value="P-loop_NTPase"/>
</dbReference>
<keyword evidence="6 8" id="KW-0472">Membrane</keyword>
<reference evidence="9 10" key="1">
    <citation type="journal article" date="2019" name="Nat. Med.">
        <title>A library of human gut bacterial isolates paired with longitudinal multiomics data enables mechanistic microbiome research.</title>
        <authorList>
            <person name="Poyet M."/>
            <person name="Groussin M."/>
            <person name="Gibbons S.M."/>
            <person name="Avila-Pacheco J."/>
            <person name="Jiang X."/>
            <person name="Kearney S.M."/>
            <person name="Perrotta A.R."/>
            <person name="Berdy B."/>
            <person name="Zhao S."/>
            <person name="Lieberman T.D."/>
            <person name="Swanson P.K."/>
            <person name="Smith M."/>
            <person name="Roesemann S."/>
            <person name="Alexander J.E."/>
            <person name="Rich S.A."/>
            <person name="Livny J."/>
            <person name="Vlamakis H."/>
            <person name="Clish C."/>
            <person name="Bullock K."/>
            <person name="Deik A."/>
            <person name="Scott J."/>
            <person name="Pierce K.A."/>
            <person name="Xavier R.J."/>
            <person name="Alm E.J."/>
        </authorList>
    </citation>
    <scope>NUCLEOTIDE SEQUENCE [LARGE SCALE GENOMIC DNA]</scope>
    <source>
        <strain evidence="9 10">BIOML-A2</strain>
    </source>
</reference>
<comment type="subcellular location">
    <subcellularLocation>
        <location evidence="1">Cell membrane</location>
        <topology evidence="1">Multi-pass membrane protein</topology>
    </subcellularLocation>
</comment>
<evidence type="ECO:0000256" key="7">
    <source>
        <dbReference type="SAM" id="MobiDB-lite"/>
    </source>
</evidence>
<evidence type="ECO:0000256" key="4">
    <source>
        <dbReference type="ARBA" id="ARBA00022692"/>
    </source>
</evidence>
<dbReference type="PANTHER" id="PTHR37937">
    <property type="entry name" value="CONJUGATIVE TRANSFER: DNA TRANSPORT"/>
    <property type="match status" value="1"/>
</dbReference>
<protein>
    <submittedName>
        <fullName evidence="9">TraM recognition domain-containing protein</fullName>
    </submittedName>
</protein>
<dbReference type="CDD" id="cd01127">
    <property type="entry name" value="TrwB_TraG_TraD_VirD4"/>
    <property type="match status" value="1"/>
</dbReference>
<feature type="region of interest" description="Disordered" evidence="7">
    <location>
        <begin position="736"/>
        <end position="775"/>
    </location>
</feature>
<evidence type="ECO:0000256" key="1">
    <source>
        <dbReference type="ARBA" id="ARBA00004651"/>
    </source>
</evidence>
<keyword evidence="3" id="KW-1003">Cell membrane</keyword>
<evidence type="ECO:0000256" key="2">
    <source>
        <dbReference type="ARBA" id="ARBA00008806"/>
    </source>
</evidence>
<dbReference type="Pfam" id="PF02534">
    <property type="entry name" value="T4SS-DNA_transf"/>
    <property type="match status" value="1"/>
</dbReference>
<dbReference type="Proteomes" id="UP000462362">
    <property type="component" value="Unassembled WGS sequence"/>
</dbReference>
<feature type="region of interest" description="Disordered" evidence="7">
    <location>
        <begin position="679"/>
        <end position="698"/>
    </location>
</feature>
<comment type="similarity">
    <text evidence="2">Belongs to the VirD4/TraG family.</text>
</comment>
<evidence type="ECO:0000313" key="10">
    <source>
        <dbReference type="Proteomes" id="UP000462362"/>
    </source>
</evidence>
<sequence length="799" mass="88405">MMYRHAPDKAVRLAVHACLFLPWIALVGVGIAIVINRDKRALHGAARFANLGEVKQSGLIDPPGGLDKTILVGKYKNNYLTYAGYQFVLLAAPTRSGKGVGIVVPNCLNYSDSLVVLDIKGENFDITSGFRKACGQEVYLFSPYADDEKTHRYNPLDYISSSPAERLGDIDAIGQALYSGENNNDKFWSENAKDFFRGVTLFVLETPGLPHTLGEILRQASGKGKPVKEHLLGKLKEAQDAGHPYSNNCVDALNRVLSNSDNTLAGIIATFNTALLSFQNPKVDLATSASDFDLREVRRKRMSIYFKIEPTKLKDARVLINLFFDQLLNLNTRKLPSQDKTLKYQCLVLLDEMTSIGTVNMIKQAVSYMAGYNMRLLTIIQNKSQLEDVYGKAGAVTLLSNHALMIMYAPSPATQSDANEYSEMLGYETVKSKSKSHSKGGNSTSESDQKRALMLPQEIRELGKDNEIVTLENTKPIFCQKIKYYLDPAFRQRANWAVPEIPQQNVELFVAQMEQRIKTASASDLNETNAASRIVTGNTELPDDMKSVPDNQWSEDQVNCYIENLISNEIVKKSISNFDALDGISAASASAQTDVLRQMNSAAAPGTENARQILSDLTEEEADVSPTSESSTEDETSESSEESDSALLASLEEFSDDSDSENKVESIAIHADIEETHLSEITEQDTEPEETSAAAQNVTDITANIKADVTADWDEKRCADFAASLISQIKLKLKEQKIPETTAQESIEAEQKDETSGSETPTSTDEGDKQKEYFRHVQRIRNAYRKVAKNPLASRRKIS</sequence>
<keyword evidence="5 8" id="KW-1133">Transmembrane helix</keyword>
<accession>A0A6I3S171</accession>
<dbReference type="EMBL" id="WNCL01000020">
    <property type="protein sequence ID" value="MTU43514.1"/>
    <property type="molecule type" value="Genomic_DNA"/>
</dbReference>
<feature type="compositionally biased region" description="Basic and acidic residues" evidence="7">
    <location>
        <begin position="766"/>
        <end position="775"/>
    </location>
</feature>
<evidence type="ECO:0000256" key="6">
    <source>
        <dbReference type="ARBA" id="ARBA00023136"/>
    </source>
</evidence>
<evidence type="ECO:0000256" key="3">
    <source>
        <dbReference type="ARBA" id="ARBA00022475"/>
    </source>
</evidence>
<dbReference type="PANTHER" id="PTHR37937:SF1">
    <property type="entry name" value="CONJUGATIVE TRANSFER: DNA TRANSPORT"/>
    <property type="match status" value="1"/>
</dbReference>
<dbReference type="InterPro" id="IPR003688">
    <property type="entry name" value="TraG/VirD4"/>
</dbReference>
<feature type="region of interest" description="Disordered" evidence="7">
    <location>
        <begin position="618"/>
        <end position="646"/>
    </location>
</feature>
<dbReference type="Gene3D" id="3.40.50.300">
    <property type="entry name" value="P-loop containing nucleotide triphosphate hydrolases"/>
    <property type="match status" value="1"/>
</dbReference>
<dbReference type="GO" id="GO:0005886">
    <property type="term" value="C:plasma membrane"/>
    <property type="evidence" value="ECO:0007669"/>
    <property type="project" value="UniProtKB-SubCell"/>
</dbReference>
<feature type="transmembrane region" description="Helical" evidence="8">
    <location>
        <begin position="12"/>
        <end position="35"/>
    </location>
</feature>
<dbReference type="SUPFAM" id="SSF52540">
    <property type="entry name" value="P-loop containing nucleoside triphosphate hydrolases"/>
    <property type="match status" value="1"/>
</dbReference>
<organism evidence="9 10">
    <name type="scientific">Parasutterella excrementihominis</name>
    <dbReference type="NCBI Taxonomy" id="487175"/>
    <lineage>
        <taxon>Bacteria</taxon>
        <taxon>Pseudomonadati</taxon>
        <taxon>Pseudomonadota</taxon>
        <taxon>Betaproteobacteria</taxon>
        <taxon>Burkholderiales</taxon>
        <taxon>Sutterellaceae</taxon>
        <taxon>Parasutterella</taxon>
    </lineage>
</organism>
<dbReference type="InterPro" id="IPR051539">
    <property type="entry name" value="T4SS-coupling_protein"/>
</dbReference>
<evidence type="ECO:0000313" key="9">
    <source>
        <dbReference type="EMBL" id="MTU43514.1"/>
    </source>
</evidence>
<gene>
    <name evidence="9" type="ORF">GMD42_07730</name>
</gene>
<keyword evidence="4 8" id="KW-0812">Transmembrane</keyword>
<name>A0A6I3S171_9BURK</name>
<comment type="caution">
    <text evidence="9">The sequence shown here is derived from an EMBL/GenBank/DDBJ whole genome shotgun (WGS) entry which is preliminary data.</text>
</comment>
<evidence type="ECO:0000256" key="5">
    <source>
        <dbReference type="ARBA" id="ARBA00022989"/>
    </source>
</evidence>
<dbReference type="AlphaFoldDB" id="A0A6I3S171"/>
<evidence type="ECO:0000256" key="8">
    <source>
        <dbReference type="SAM" id="Phobius"/>
    </source>
</evidence>